<gene>
    <name evidence="9" type="primary">ykfA</name>
    <name evidence="9" type="ORF">C1752_01282</name>
</gene>
<dbReference type="Gene3D" id="3.50.30.60">
    <property type="entry name" value="LD-carboxypeptidase A C-terminal domain-like"/>
    <property type="match status" value="1"/>
</dbReference>
<dbReference type="Pfam" id="PF17676">
    <property type="entry name" value="Peptidase_S66C"/>
    <property type="match status" value="1"/>
</dbReference>
<organism evidence="9 10">
    <name type="scientific">Acaryochloris thomasi RCC1774</name>
    <dbReference type="NCBI Taxonomy" id="1764569"/>
    <lineage>
        <taxon>Bacteria</taxon>
        <taxon>Bacillati</taxon>
        <taxon>Cyanobacteriota</taxon>
        <taxon>Cyanophyceae</taxon>
        <taxon>Acaryochloridales</taxon>
        <taxon>Acaryochloridaceae</taxon>
        <taxon>Acaryochloris</taxon>
        <taxon>Acaryochloris thomasi</taxon>
    </lineage>
</organism>
<evidence type="ECO:0000256" key="2">
    <source>
        <dbReference type="ARBA" id="ARBA00022645"/>
    </source>
</evidence>
<dbReference type="PANTHER" id="PTHR30237:SF2">
    <property type="entry name" value="MUREIN TETRAPEPTIDE CARBOXYPEPTIDASE"/>
    <property type="match status" value="1"/>
</dbReference>
<dbReference type="InterPro" id="IPR027478">
    <property type="entry name" value="LdcA_N"/>
</dbReference>
<reference evidence="9 10" key="1">
    <citation type="journal article" date="2018" name="Sci. Rep.">
        <title>A novel species of the marine cyanobacterium Acaryochloris with a unique pigment content and lifestyle.</title>
        <authorList>
            <person name="Partensky F."/>
            <person name="Six C."/>
            <person name="Ratin M."/>
            <person name="Garczarek L."/>
            <person name="Vaulot D."/>
            <person name="Probert I."/>
            <person name="Calteau A."/>
            <person name="Gourvil P."/>
            <person name="Marie D."/>
            <person name="Grebert T."/>
            <person name="Bouchier C."/>
            <person name="Le Panse S."/>
            <person name="Gachenot M."/>
            <person name="Rodriguez F."/>
            <person name="Garrido J.L."/>
        </authorList>
    </citation>
    <scope>NUCLEOTIDE SEQUENCE [LARGE SCALE GENOMIC DNA]</scope>
    <source>
        <strain evidence="9 10">RCC1774</strain>
    </source>
</reference>
<sequence>MWRDRGYQIDLSPSYKQQWAYLAGTDPKRRASLEQGLRDQRYRAILCGRGGYGGARLLETWKWPAVPEKWLIGFSDITSLLWSLAQTGISGVHGPVLTTLAQEPDWSVQRLFDWVEGRAIAPLKGAGWGGGRTTGKLLPANLTVATHLLGTAVQPDLSGVILAFEDVGEAPYRIDRMLTQWRMTGALQSIRGIALGRFSDCENPGEETVTETLRDRIGDLGIPIVADLPFGHQGANAALPVGVMAHLDGNQGSLEIDST</sequence>
<keyword evidence="10" id="KW-1185">Reference proteome</keyword>
<dbReference type="AlphaFoldDB" id="A0A2W1K156"/>
<name>A0A2W1K156_9CYAN</name>
<dbReference type="SUPFAM" id="SSF141986">
    <property type="entry name" value="LD-carboxypeptidase A C-terminal domain-like"/>
    <property type="match status" value="1"/>
</dbReference>
<accession>A0A2W1K156</accession>
<evidence type="ECO:0000256" key="6">
    <source>
        <dbReference type="PIRSR" id="PIRSR028757-1"/>
    </source>
</evidence>
<keyword evidence="3" id="KW-0645">Protease</keyword>
<dbReference type="PIRSF" id="PIRSF028757">
    <property type="entry name" value="LD-carboxypeptidase"/>
    <property type="match status" value="1"/>
</dbReference>
<proteinExistence type="inferred from homology"/>
<dbReference type="GO" id="GO:0004180">
    <property type="term" value="F:carboxypeptidase activity"/>
    <property type="evidence" value="ECO:0007669"/>
    <property type="project" value="UniProtKB-KW"/>
</dbReference>
<evidence type="ECO:0000313" key="9">
    <source>
        <dbReference type="EMBL" id="PZD74271.1"/>
    </source>
</evidence>
<dbReference type="GO" id="GO:0006508">
    <property type="term" value="P:proteolysis"/>
    <property type="evidence" value="ECO:0007669"/>
    <property type="project" value="UniProtKB-KW"/>
</dbReference>
<comment type="caution">
    <text evidence="9">The sequence shown here is derived from an EMBL/GenBank/DDBJ whole genome shotgun (WGS) entry which is preliminary data.</text>
</comment>
<dbReference type="InterPro" id="IPR027461">
    <property type="entry name" value="Carboxypeptidase_A_C_sf"/>
</dbReference>
<evidence type="ECO:0000256" key="3">
    <source>
        <dbReference type="ARBA" id="ARBA00022670"/>
    </source>
</evidence>
<evidence type="ECO:0000256" key="4">
    <source>
        <dbReference type="ARBA" id="ARBA00022801"/>
    </source>
</evidence>
<keyword evidence="5" id="KW-0720">Serine protease</keyword>
<dbReference type="GO" id="GO:0008236">
    <property type="term" value="F:serine-type peptidase activity"/>
    <property type="evidence" value="ECO:0007669"/>
    <property type="project" value="UniProtKB-KW"/>
</dbReference>
<feature type="active site" description="Charge relay system" evidence="6">
    <location>
        <position position="165"/>
    </location>
</feature>
<evidence type="ECO:0000259" key="7">
    <source>
        <dbReference type="Pfam" id="PF02016"/>
    </source>
</evidence>
<dbReference type="InterPro" id="IPR040449">
    <property type="entry name" value="Peptidase_S66_N"/>
</dbReference>
<dbReference type="InterPro" id="IPR029062">
    <property type="entry name" value="Class_I_gatase-like"/>
</dbReference>
<feature type="active site" description="Charge relay system" evidence="6">
    <location>
        <position position="232"/>
    </location>
</feature>
<evidence type="ECO:0000256" key="5">
    <source>
        <dbReference type="ARBA" id="ARBA00022825"/>
    </source>
</evidence>
<feature type="active site" description="Nucleophile" evidence="6">
    <location>
        <position position="75"/>
    </location>
</feature>
<dbReference type="EC" id="3.4.16.-" evidence="9"/>
<evidence type="ECO:0000259" key="8">
    <source>
        <dbReference type="Pfam" id="PF17676"/>
    </source>
</evidence>
<feature type="domain" description="LD-carboxypeptidase C-terminal" evidence="8">
    <location>
        <begin position="134"/>
        <end position="247"/>
    </location>
</feature>
<comment type="similarity">
    <text evidence="1">Belongs to the peptidase S66 family.</text>
</comment>
<dbReference type="InterPro" id="IPR040921">
    <property type="entry name" value="Peptidase_S66C"/>
</dbReference>
<dbReference type="Gene3D" id="3.40.50.10740">
    <property type="entry name" value="Class I glutamine amidotransferase-like"/>
    <property type="match status" value="1"/>
</dbReference>
<dbReference type="PANTHER" id="PTHR30237">
    <property type="entry name" value="MURAMOYLTETRAPEPTIDE CARBOXYPEPTIDASE"/>
    <property type="match status" value="1"/>
</dbReference>
<evidence type="ECO:0000256" key="1">
    <source>
        <dbReference type="ARBA" id="ARBA00010233"/>
    </source>
</evidence>
<dbReference type="SUPFAM" id="SSF52317">
    <property type="entry name" value="Class I glutamine amidotransferase-like"/>
    <property type="match status" value="1"/>
</dbReference>
<protein>
    <submittedName>
        <fullName evidence="9">Putative murein peptide carboxypeptidase</fullName>
        <ecNumber evidence="9">3.4.16.-</ecNumber>
    </submittedName>
</protein>
<keyword evidence="4 9" id="KW-0378">Hydrolase</keyword>
<dbReference type="EMBL" id="PQWO01000003">
    <property type="protein sequence ID" value="PZD74271.1"/>
    <property type="molecule type" value="Genomic_DNA"/>
</dbReference>
<feature type="domain" description="LD-carboxypeptidase N-terminal" evidence="7">
    <location>
        <begin position="2"/>
        <end position="94"/>
    </location>
</feature>
<dbReference type="Proteomes" id="UP000248857">
    <property type="component" value="Unassembled WGS sequence"/>
</dbReference>
<keyword evidence="2 9" id="KW-0121">Carboxypeptidase</keyword>
<dbReference type="CDD" id="cd07025">
    <property type="entry name" value="Peptidase_S66"/>
    <property type="match status" value="1"/>
</dbReference>
<dbReference type="InterPro" id="IPR003507">
    <property type="entry name" value="S66_fam"/>
</dbReference>
<dbReference type="Pfam" id="PF02016">
    <property type="entry name" value="Peptidase_S66"/>
    <property type="match status" value="1"/>
</dbReference>
<evidence type="ECO:0000313" key="10">
    <source>
        <dbReference type="Proteomes" id="UP000248857"/>
    </source>
</evidence>